<feature type="transmembrane region" description="Helical" evidence="1">
    <location>
        <begin position="32"/>
        <end position="56"/>
    </location>
</feature>
<feature type="transmembrane region" description="Helical" evidence="1">
    <location>
        <begin position="5"/>
        <end position="26"/>
    </location>
</feature>
<feature type="transmembrane region" description="Helical" evidence="1">
    <location>
        <begin position="63"/>
        <end position="86"/>
    </location>
</feature>
<keyword evidence="1" id="KW-1133">Transmembrane helix</keyword>
<evidence type="ECO:0000313" key="3">
    <source>
        <dbReference type="Proteomes" id="UP000886667"/>
    </source>
</evidence>
<evidence type="ECO:0000256" key="1">
    <source>
        <dbReference type="SAM" id="Phobius"/>
    </source>
</evidence>
<keyword evidence="1" id="KW-0472">Membrane</keyword>
<evidence type="ECO:0000313" key="2">
    <source>
        <dbReference type="EMBL" id="MCG7948692.1"/>
    </source>
</evidence>
<dbReference type="AlphaFoldDB" id="A0A9E4T6X2"/>
<organism evidence="2 3">
    <name type="scientific">Candidatus Thiodiazotropha taylori</name>
    <dbReference type="NCBI Taxonomy" id="2792791"/>
    <lineage>
        <taxon>Bacteria</taxon>
        <taxon>Pseudomonadati</taxon>
        <taxon>Pseudomonadota</taxon>
        <taxon>Gammaproteobacteria</taxon>
        <taxon>Chromatiales</taxon>
        <taxon>Sedimenticolaceae</taxon>
        <taxon>Candidatus Thiodiazotropha</taxon>
    </lineage>
</organism>
<dbReference type="EMBL" id="JAEPCM010000768">
    <property type="protein sequence ID" value="MCG7948692.1"/>
    <property type="molecule type" value="Genomic_DNA"/>
</dbReference>
<name>A0A9E4T6X2_9GAMM</name>
<protein>
    <submittedName>
        <fullName evidence="2">Uncharacterized protein</fullName>
    </submittedName>
</protein>
<comment type="caution">
    <text evidence="2">The sequence shown here is derived from an EMBL/GenBank/DDBJ whole genome shotgun (WGS) entry which is preliminary data.</text>
</comment>
<feature type="transmembrane region" description="Helical" evidence="1">
    <location>
        <begin position="106"/>
        <end position="127"/>
    </location>
</feature>
<proteinExistence type="predicted"/>
<sequence length="139" mass="15613">MIRSLYVGLIVTYFAVVYMILYWLSIPEYADIKAIVVNSLLGFGYLLTGGLVYIGIDRKVSATVYLCLLVFIISHFVFRLLYLIFIYADTDRSGVDIFTASIDMTLLSFIAFIPVVIGLGIIGRFLTIKFKESINIKGS</sequence>
<reference evidence="2" key="1">
    <citation type="journal article" date="2021" name="Proc. Natl. Acad. Sci. U.S.A.">
        <title>Global biogeography of chemosynthetic symbionts reveals both localized and globally distributed symbiont groups. .</title>
        <authorList>
            <person name="Osvatic J.T."/>
            <person name="Wilkins L.G.E."/>
            <person name="Leibrecht L."/>
            <person name="Leray M."/>
            <person name="Zauner S."/>
            <person name="Polzin J."/>
            <person name="Camacho Y."/>
            <person name="Gros O."/>
            <person name="van Gils J.A."/>
            <person name="Eisen J.A."/>
            <person name="Petersen J.M."/>
            <person name="Yuen B."/>
        </authorList>
    </citation>
    <scope>NUCLEOTIDE SEQUENCE</scope>
    <source>
        <strain evidence="2">MAGclacostrist064TRANS</strain>
    </source>
</reference>
<accession>A0A9E4T6X2</accession>
<keyword evidence="1" id="KW-0812">Transmembrane</keyword>
<gene>
    <name evidence="2" type="ORF">JAZ07_20315</name>
</gene>
<dbReference type="Proteomes" id="UP000886667">
    <property type="component" value="Unassembled WGS sequence"/>
</dbReference>